<evidence type="ECO:0000313" key="3">
    <source>
        <dbReference type="Proteomes" id="UP000199170"/>
    </source>
</evidence>
<evidence type="ECO:0000256" key="1">
    <source>
        <dbReference type="SAM" id="Phobius"/>
    </source>
</evidence>
<reference evidence="3" key="1">
    <citation type="submission" date="2016-10" db="EMBL/GenBank/DDBJ databases">
        <authorList>
            <person name="Varghese N."/>
            <person name="Submissions S."/>
        </authorList>
    </citation>
    <scope>NUCLEOTIDE SEQUENCE [LARGE SCALE GENOMIC DNA]</scope>
    <source>
        <strain evidence="3">CGMCC 1.10118</strain>
    </source>
</reference>
<keyword evidence="1" id="KW-0472">Membrane</keyword>
<dbReference type="AlphaFoldDB" id="A0A1H3IZV4"/>
<dbReference type="STRING" id="660517.SAMN04487946_11196"/>
<gene>
    <name evidence="2" type="ORF">SAMN04487946_11196</name>
</gene>
<feature type="transmembrane region" description="Helical" evidence="1">
    <location>
        <begin position="36"/>
        <end position="56"/>
    </location>
</feature>
<keyword evidence="3" id="KW-1185">Reference proteome</keyword>
<accession>A0A1H3IZV4</accession>
<keyword evidence="1" id="KW-1133">Transmembrane helix</keyword>
<dbReference type="Proteomes" id="UP000199170">
    <property type="component" value="Unassembled WGS sequence"/>
</dbReference>
<dbReference type="RefSeq" id="WP_139175834.1">
    <property type="nucleotide sequence ID" value="NZ_FNPB01000011.1"/>
</dbReference>
<feature type="transmembrane region" description="Helical" evidence="1">
    <location>
        <begin position="204"/>
        <end position="222"/>
    </location>
</feature>
<feature type="transmembrane region" description="Helical" evidence="1">
    <location>
        <begin position="12"/>
        <end position="30"/>
    </location>
</feature>
<sequence>MIIKRSIKTPRARWVLFPSIMLLIGIDILVLFHYPLFWGVLLGLLIDIFGATILAVPDIPAIWHQTFSGRLNYAKETVDRTGKGGFSTLCRPGSSPTQKETEIGFPELLEVITPLIQDGLSDHTHGLYFVKDSWDADDINRIEVGSSLDIALFEELPEKELTGYKGWTTGPGVPDTAAFFYPKNLADKEINRQIERYTTRIRRLGLAVLVTGFAQQFVFLVLENYS</sequence>
<keyword evidence="1" id="KW-0812">Transmembrane</keyword>
<organism evidence="2 3">
    <name type="scientific">Halobellus clavatus</name>
    <dbReference type="NCBI Taxonomy" id="660517"/>
    <lineage>
        <taxon>Archaea</taxon>
        <taxon>Methanobacteriati</taxon>
        <taxon>Methanobacteriota</taxon>
        <taxon>Stenosarchaea group</taxon>
        <taxon>Halobacteria</taxon>
        <taxon>Halobacteriales</taxon>
        <taxon>Haloferacaceae</taxon>
        <taxon>Halobellus</taxon>
    </lineage>
</organism>
<evidence type="ECO:0000313" key="2">
    <source>
        <dbReference type="EMBL" id="SDY33231.1"/>
    </source>
</evidence>
<proteinExistence type="predicted"/>
<name>A0A1H3IZV4_9EURY</name>
<dbReference type="EMBL" id="FNPB01000011">
    <property type="protein sequence ID" value="SDY33231.1"/>
    <property type="molecule type" value="Genomic_DNA"/>
</dbReference>
<protein>
    <submittedName>
        <fullName evidence="2">Uncharacterized protein</fullName>
    </submittedName>
</protein>